<evidence type="ECO:0000259" key="1">
    <source>
        <dbReference type="Pfam" id="PF00266"/>
    </source>
</evidence>
<dbReference type="Gene3D" id="3.40.640.10">
    <property type="entry name" value="Type I PLP-dependent aspartate aminotransferase-like (Major domain)"/>
    <property type="match status" value="1"/>
</dbReference>
<proteinExistence type="predicted"/>
<dbReference type="InterPro" id="IPR015424">
    <property type="entry name" value="PyrdxlP-dep_Trfase"/>
</dbReference>
<accession>A0A3B0YAU3</accession>
<feature type="domain" description="Aminotransferase class V" evidence="1">
    <location>
        <begin position="14"/>
        <end position="341"/>
    </location>
</feature>
<evidence type="ECO:0000313" key="2">
    <source>
        <dbReference type="EMBL" id="VAW77968.1"/>
    </source>
</evidence>
<dbReference type="PANTHER" id="PTHR43586">
    <property type="entry name" value="CYSTEINE DESULFURASE"/>
    <property type="match status" value="1"/>
</dbReference>
<gene>
    <name evidence="2" type="ORF">MNBD_GAMMA14-2112</name>
</gene>
<dbReference type="Gene3D" id="3.90.1150.10">
    <property type="entry name" value="Aspartate Aminotransferase, domain 1"/>
    <property type="match status" value="1"/>
</dbReference>
<dbReference type="EMBL" id="UOFM01000239">
    <property type="protein sequence ID" value="VAW77968.1"/>
    <property type="molecule type" value="Genomic_DNA"/>
</dbReference>
<dbReference type="GO" id="GO:0031071">
    <property type="term" value="F:cysteine desulfurase activity"/>
    <property type="evidence" value="ECO:0007669"/>
    <property type="project" value="UniProtKB-EC"/>
</dbReference>
<keyword evidence="2" id="KW-0808">Transferase</keyword>
<dbReference type="AlphaFoldDB" id="A0A3B0YAU3"/>
<dbReference type="Pfam" id="PF00266">
    <property type="entry name" value="Aminotran_5"/>
    <property type="match status" value="1"/>
</dbReference>
<reference evidence="2" key="1">
    <citation type="submission" date="2018-06" db="EMBL/GenBank/DDBJ databases">
        <authorList>
            <person name="Zhirakovskaya E."/>
        </authorList>
    </citation>
    <scope>NUCLEOTIDE SEQUENCE</scope>
</reference>
<organism evidence="2">
    <name type="scientific">hydrothermal vent metagenome</name>
    <dbReference type="NCBI Taxonomy" id="652676"/>
    <lineage>
        <taxon>unclassified sequences</taxon>
        <taxon>metagenomes</taxon>
        <taxon>ecological metagenomes</taxon>
    </lineage>
</organism>
<dbReference type="SUPFAM" id="SSF53383">
    <property type="entry name" value="PLP-dependent transferases"/>
    <property type="match status" value="1"/>
</dbReference>
<dbReference type="EC" id="2.8.1.7" evidence="2"/>
<name>A0A3B0YAU3_9ZZZZ</name>
<dbReference type="PANTHER" id="PTHR43586:SF15">
    <property type="entry name" value="BLR3095 PROTEIN"/>
    <property type="match status" value="1"/>
</dbReference>
<dbReference type="InterPro" id="IPR015422">
    <property type="entry name" value="PyrdxlP-dep_Trfase_small"/>
</dbReference>
<sequence>MTDDAFDLAEDICYLNHAAVSPWPVRTVEVIRQFAEENGRVGTRHYERWLGIEQALREQLKTLINAASSDEIALLKSTSEALSVVAYGMPWKTGDEVIISNQEFPSNRIVWESLHTQGVKVVTVNIDHADDPEQAITDAITPHTRLVSLSSVQYATGLALDLARIGSACRKHDVAFCVDAIQGLGVKPFDVQACQADFVMADGHKWMLGPEGVALFYCRAEWLERLTLQQYGWHMVEAMGDFDQTDWKPAGTARRFECGSPNMLGIQALHASLGLLLEIGIPSVFDQVSSKIQYLIDDIIDHGGTILSATAPERRAGIVTFRYGDEDIQARYYHLQKKGVICALRGGGIRFSPHFYTSKAVLDRALALSRFKWQT</sequence>
<dbReference type="InterPro" id="IPR015421">
    <property type="entry name" value="PyrdxlP-dep_Trfase_major"/>
</dbReference>
<dbReference type="InterPro" id="IPR000192">
    <property type="entry name" value="Aminotrans_V_dom"/>
</dbReference>
<protein>
    <submittedName>
        <fullName evidence="2">Cysteine desulfurase</fullName>
        <ecNumber evidence="2">2.8.1.7</ecNumber>
    </submittedName>
</protein>